<comment type="caution">
    <text evidence="1">The sequence shown here is derived from an EMBL/GenBank/DDBJ whole genome shotgun (WGS) entry which is preliminary data.</text>
</comment>
<sequence length="190" mass="20275">MAFGYLIAGSPFTLPMCLAGDLGSPLQFGCPPGTLDPGDGCPTDRPLQWLPDQSRGALHLLPPSQYAVCSQAGALGPIADLPFTLRTYLEEDLGGAPFGLDVRRECCWWIVRGLSPSCSVLCFVDNLEHMLYDSVLPTPLLTMPPPAARGLSTCRHAAEAARTTGSALTTYDSILKHTDLAKTLVVFEGL</sequence>
<evidence type="ECO:0000313" key="2">
    <source>
        <dbReference type="Proteomes" id="UP000266841"/>
    </source>
</evidence>
<organism evidence="1 2">
    <name type="scientific">Thalassiosira oceanica</name>
    <name type="common">Marine diatom</name>
    <dbReference type="NCBI Taxonomy" id="159749"/>
    <lineage>
        <taxon>Eukaryota</taxon>
        <taxon>Sar</taxon>
        <taxon>Stramenopiles</taxon>
        <taxon>Ochrophyta</taxon>
        <taxon>Bacillariophyta</taxon>
        <taxon>Coscinodiscophyceae</taxon>
        <taxon>Thalassiosirophycidae</taxon>
        <taxon>Thalassiosirales</taxon>
        <taxon>Thalassiosiraceae</taxon>
        <taxon>Thalassiosira</taxon>
    </lineage>
</organism>
<evidence type="ECO:0000313" key="1">
    <source>
        <dbReference type="EMBL" id="EJK43793.1"/>
    </source>
</evidence>
<keyword evidence="2" id="KW-1185">Reference proteome</keyword>
<reference evidence="1 2" key="1">
    <citation type="journal article" date="2012" name="Genome Biol.">
        <title>Genome and low-iron response of an oceanic diatom adapted to chronic iron limitation.</title>
        <authorList>
            <person name="Lommer M."/>
            <person name="Specht M."/>
            <person name="Roy A.S."/>
            <person name="Kraemer L."/>
            <person name="Andreson R."/>
            <person name="Gutowska M.A."/>
            <person name="Wolf J."/>
            <person name="Bergner S.V."/>
            <person name="Schilhabel M.B."/>
            <person name="Klostermeier U.C."/>
            <person name="Beiko R.G."/>
            <person name="Rosenstiel P."/>
            <person name="Hippler M."/>
            <person name="Laroche J."/>
        </authorList>
    </citation>
    <scope>NUCLEOTIDE SEQUENCE [LARGE SCALE GENOMIC DNA]</scope>
    <source>
        <strain evidence="1 2">CCMP1005</strain>
    </source>
</reference>
<proteinExistence type="predicted"/>
<gene>
    <name evidence="1" type="ORF">THAOC_37729</name>
</gene>
<protein>
    <submittedName>
        <fullName evidence="1">Uncharacterized protein</fullName>
    </submittedName>
</protein>
<dbReference type="EMBL" id="AGNL01050628">
    <property type="protein sequence ID" value="EJK43793.1"/>
    <property type="molecule type" value="Genomic_DNA"/>
</dbReference>
<dbReference type="Proteomes" id="UP000266841">
    <property type="component" value="Unassembled WGS sequence"/>
</dbReference>
<accession>K0QY72</accession>
<dbReference type="AlphaFoldDB" id="K0QY72"/>
<name>K0QY72_THAOC</name>